<dbReference type="Pfam" id="PF00750">
    <property type="entry name" value="tRNA-synt_1d"/>
    <property type="match status" value="1"/>
</dbReference>
<dbReference type="InterPro" id="IPR009080">
    <property type="entry name" value="tRNAsynth_Ia_anticodon-bd"/>
</dbReference>
<dbReference type="InterPro" id="IPR008909">
    <property type="entry name" value="DALR_anticod-bd"/>
</dbReference>
<dbReference type="GO" id="GO:0005737">
    <property type="term" value="C:cytoplasm"/>
    <property type="evidence" value="ECO:0007669"/>
    <property type="project" value="UniProtKB-SubCell"/>
</dbReference>
<dbReference type="CDD" id="cd00671">
    <property type="entry name" value="ArgRS_core"/>
    <property type="match status" value="1"/>
</dbReference>
<evidence type="ECO:0000256" key="3">
    <source>
        <dbReference type="ARBA" id="ARBA00011245"/>
    </source>
</evidence>
<reference evidence="15 16" key="1">
    <citation type="submission" date="2020-08" db="EMBL/GenBank/DDBJ databases">
        <title>Genomic Encyclopedia of Type Strains, Phase IV (KMG-IV): sequencing the most valuable type-strain genomes for metagenomic binning, comparative biology and taxonomic classification.</title>
        <authorList>
            <person name="Goeker M."/>
        </authorList>
    </citation>
    <scope>NUCLEOTIDE SEQUENCE [LARGE SCALE GENOMIC DNA]</scope>
    <source>
        <strain evidence="15 16">DSM 27165</strain>
    </source>
</reference>
<comment type="similarity">
    <text evidence="2 11 12">Belongs to the class-I aminoacyl-tRNA synthetase family.</text>
</comment>
<proteinExistence type="inferred from homology"/>
<keyword evidence="16" id="KW-1185">Reference proteome</keyword>
<keyword evidence="4 11" id="KW-0963">Cytoplasm</keyword>
<dbReference type="NCBIfam" id="TIGR00456">
    <property type="entry name" value="argS"/>
    <property type="match status" value="1"/>
</dbReference>
<dbReference type="FunFam" id="1.10.730.10:FF:000006">
    <property type="entry name" value="Arginyl-tRNA synthetase 2, mitochondrial"/>
    <property type="match status" value="1"/>
</dbReference>
<evidence type="ECO:0000256" key="7">
    <source>
        <dbReference type="ARBA" id="ARBA00022840"/>
    </source>
</evidence>
<dbReference type="HAMAP" id="MF_00123">
    <property type="entry name" value="Arg_tRNA_synth"/>
    <property type="match status" value="1"/>
</dbReference>
<sequence length="649" mass="71700">MPGSSGRCDHISHPASTLFTACCVNRLGVMPSTLRHIGLGGRAKDHRNVDTACPLAEYRDKGSGTWLANRFRTCDMTLLQTLTQRFEAALAAAGAAGAQPLVQPAGKPEFGDYQVNGVMAAAKQLKMNPRELAQKVVEHAQVADLVAKMDIAGPGFINLHLAPEFLARHVETALHDTRLGVPAQAKRKVMVEYSSPNVAKEMHVGHLRSTIIGDALARVQAFLGHEVIRANHVGDWGTQFGMLTAYLLEVRAGETDEAAIALNDLEAFYRQAKKHFDEDAAFANRAREYVVKLQSGDAEVLALWRQFVDISLSHCEAVYRKLNVQLSRGDVRGESTYNDDLPVVVDDLRTKGLLTEDQGAQVVFLDEFKNKEGDPLACIIQKSDGGYLYATTDLSAVRYRHGTLGLDRVMYVVDARQGLHFQQIFSLARKAGYAPESMVLEHVAFGTMMGEDGKPFKTRSGDTVKLIELLDEAEERAFQLVTDKNPALDETTRRQIATKVGIGSVKYADLSKHRTSDYVFNWKTMLAFEGNTAPYLQYAYTRARSIFDKGVALDAQAAVNLVEPAERILALQLAQFADAVYTVAKDAVPHLMCLYLYQLATQFMRFYEACPVLKSEGTVQQSRLKLCDLTARTLQVGLDMLGIEVMETM</sequence>
<evidence type="ECO:0000256" key="10">
    <source>
        <dbReference type="ARBA" id="ARBA00049339"/>
    </source>
</evidence>
<evidence type="ECO:0000256" key="6">
    <source>
        <dbReference type="ARBA" id="ARBA00022741"/>
    </source>
</evidence>
<feature type="short sequence motif" description="'HIGH' region" evidence="11">
    <location>
        <begin position="196"/>
        <end position="206"/>
    </location>
</feature>
<dbReference type="Pfam" id="PF03485">
    <property type="entry name" value="Arg_tRNA_synt_N"/>
    <property type="match status" value="1"/>
</dbReference>
<evidence type="ECO:0000313" key="16">
    <source>
        <dbReference type="Proteomes" id="UP000575898"/>
    </source>
</evidence>
<evidence type="ECO:0000256" key="2">
    <source>
        <dbReference type="ARBA" id="ARBA00005594"/>
    </source>
</evidence>
<dbReference type="PANTHER" id="PTHR11956:SF5">
    <property type="entry name" value="ARGININE--TRNA LIGASE, CYTOPLASMIC"/>
    <property type="match status" value="1"/>
</dbReference>
<comment type="catalytic activity">
    <reaction evidence="10 11">
        <text>tRNA(Arg) + L-arginine + ATP = L-arginyl-tRNA(Arg) + AMP + diphosphate</text>
        <dbReference type="Rhea" id="RHEA:20301"/>
        <dbReference type="Rhea" id="RHEA-COMP:9658"/>
        <dbReference type="Rhea" id="RHEA-COMP:9673"/>
        <dbReference type="ChEBI" id="CHEBI:30616"/>
        <dbReference type="ChEBI" id="CHEBI:32682"/>
        <dbReference type="ChEBI" id="CHEBI:33019"/>
        <dbReference type="ChEBI" id="CHEBI:78442"/>
        <dbReference type="ChEBI" id="CHEBI:78513"/>
        <dbReference type="ChEBI" id="CHEBI:456215"/>
        <dbReference type="EC" id="6.1.1.19"/>
    </reaction>
</comment>
<keyword evidence="9 11" id="KW-0030">Aminoacyl-tRNA synthetase</keyword>
<accession>A0A840MS36</accession>
<protein>
    <recommendedName>
        <fullName evidence="11">Arginine--tRNA ligase</fullName>
        <ecNumber evidence="11">6.1.1.19</ecNumber>
    </recommendedName>
    <alternativeName>
        <fullName evidence="11">Arginyl-tRNA synthetase</fullName>
        <shortName evidence="11">ArgRS</shortName>
    </alternativeName>
</protein>
<evidence type="ECO:0000256" key="1">
    <source>
        <dbReference type="ARBA" id="ARBA00004496"/>
    </source>
</evidence>
<dbReference type="InterPro" id="IPR001412">
    <property type="entry name" value="aa-tRNA-synth_I_CS"/>
</dbReference>
<evidence type="ECO:0000259" key="14">
    <source>
        <dbReference type="SMART" id="SM01016"/>
    </source>
</evidence>
<dbReference type="PROSITE" id="PS00178">
    <property type="entry name" value="AA_TRNA_LIGASE_I"/>
    <property type="match status" value="1"/>
</dbReference>
<dbReference type="SUPFAM" id="SSF52374">
    <property type="entry name" value="Nucleotidylyl transferase"/>
    <property type="match status" value="1"/>
</dbReference>
<evidence type="ECO:0000259" key="13">
    <source>
        <dbReference type="SMART" id="SM00836"/>
    </source>
</evidence>
<keyword evidence="8 11" id="KW-0648">Protein biosynthesis</keyword>
<dbReference type="GO" id="GO:0004814">
    <property type="term" value="F:arginine-tRNA ligase activity"/>
    <property type="evidence" value="ECO:0007669"/>
    <property type="project" value="UniProtKB-UniRule"/>
</dbReference>
<dbReference type="GO" id="GO:0006420">
    <property type="term" value="P:arginyl-tRNA aminoacylation"/>
    <property type="evidence" value="ECO:0007669"/>
    <property type="project" value="UniProtKB-UniRule"/>
</dbReference>
<dbReference type="PROSITE" id="PS51257">
    <property type="entry name" value="PROKAR_LIPOPROTEIN"/>
    <property type="match status" value="1"/>
</dbReference>
<comment type="caution">
    <text evidence="15">The sequence shown here is derived from an EMBL/GenBank/DDBJ whole genome shotgun (WGS) entry which is preliminary data.</text>
</comment>
<organism evidence="15 16">
    <name type="scientific">Chitinivorax tropicus</name>
    <dbReference type="NCBI Taxonomy" id="714531"/>
    <lineage>
        <taxon>Bacteria</taxon>
        <taxon>Pseudomonadati</taxon>
        <taxon>Pseudomonadota</taxon>
        <taxon>Betaproteobacteria</taxon>
        <taxon>Chitinivorax</taxon>
    </lineage>
</organism>
<dbReference type="Proteomes" id="UP000575898">
    <property type="component" value="Unassembled WGS sequence"/>
</dbReference>
<evidence type="ECO:0000313" key="15">
    <source>
        <dbReference type="EMBL" id="MBB5019899.1"/>
    </source>
</evidence>
<keyword evidence="6 11" id="KW-0547">Nucleotide-binding</keyword>
<dbReference type="SUPFAM" id="SSF55190">
    <property type="entry name" value="Arginyl-tRNA synthetase (ArgRS), N-terminal 'additional' domain"/>
    <property type="match status" value="1"/>
</dbReference>
<dbReference type="EC" id="6.1.1.19" evidence="11"/>
<dbReference type="Gene3D" id="3.40.50.620">
    <property type="entry name" value="HUPs"/>
    <property type="match status" value="1"/>
</dbReference>
<dbReference type="Gene3D" id="3.30.1360.70">
    <property type="entry name" value="Arginyl tRNA synthetase N-terminal domain"/>
    <property type="match status" value="1"/>
</dbReference>
<dbReference type="InterPro" id="IPR036695">
    <property type="entry name" value="Arg-tRNA-synth_N_sf"/>
</dbReference>
<evidence type="ECO:0000256" key="4">
    <source>
        <dbReference type="ARBA" id="ARBA00022490"/>
    </source>
</evidence>
<gene>
    <name evidence="11" type="primary">argS</name>
    <name evidence="15" type="ORF">HNQ59_003207</name>
</gene>
<dbReference type="CDD" id="cd07956">
    <property type="entry name" value="Anticodon_Ia_Arg"/>
    <property type="match status" value="1"/>
</dbReference>
<dbReference type="GO" id="GO:0005524">
    <property type="term" value="F:ATP binding"/>
    <property type="evidence" value="ECO:0007669"/>
    <property type="project" value="UniProtKB-UniRule"/>
</dbReference>
<comment type="subunit">
    <text evidence="3 11">Monomer.</text>
</comment>
<dbReference type="PRINTS" id="PR01038">
    <property type="entry name" value="TRNASYNTHARG"/>
</dbReference>
<feature type="domain" description="Arginyl tRNA synthetase N-terminal" evidence="14">
    <location>
        <begin position="80"/>
        <end position="161"/>
    </location>
</feature>
<evidence type="ECO:0000256" key="12">
    <source>
        <dbReference type="RuleBase" id="RU363038"/>
    </source>
</evidence>
<dbReference type="InterPro" id="IPR014729">
    <property type="entry name" value="Rossmann-like_a/b/a_fold"/>
</dbReference>
<name>A0A840MS36_9PROT</name>
<dbReference type="EMBL" id="JACHHY010000021">
    <property type="protein sequence ID" value="MBB5019899.1"/>
    <property type="molecule type" value="Genomic_DNA"/>
</dbReference>
<dbReference type="Gene3D" id="1.10.730.10">
    <property type="entry name" value="Isoleucyl-tRNA Synthetase, Domain 1"/>
    <property type="match status" value="1"/>
</dbReference>
<dbReference type="AlphaFoldDB" id="A0A840MS36"/>
<dbReference type="PANTHER" id="PTHR11956">
    <property type="entry name" value="ARGINYL-TRNA SYNTHETASE"/>
    <property type="match status" value="1"/>
</dbReference>
<dbReference type="SUPFAM" id="SSF47323">
    <property type="entry name" value="Anticodon-binding domain of a subclass of class I aminoacyl-tRNA synthetases"/>
    <property type="match status" value="1"/>
</dbReference>
<dbReference type="InterPro" id="IPR001278">
    <property type="entry name" value="Arg-tRNA-ligase"/>
</dbReference>
<feature type="domain" description="DALR anticodon binding" evidence="13">
    <location>
        <begin position="536"/>
        <end position="649"/>
    </location>
</feature>
<evidence type="ECO:0000256" key="9">
    <source>
        <dbReference type="ARBA" id="ARBA00023146"/>
    </source>
</evidence>
<dbReference type="SMART" id="SM01016">
    <property type="entry name" value="Arg_tRNA_synt_N"/>
    <property type="match status" value="1"/>
</dbReference>
<evidence type="ECO:0000256" key="11">
    <source>
        <dbReference type="HAMAP-Rule" id="MF_00123"/>
    </source>
</evidence>
<evidence type="ECO:0000256" key="8">
    <source>
        <dbReference type="ARBA" id="ARBA00022917"/>
    </source>
</evidence>
<keyword evidence="7 11" id="KW-0067">ATP-binding</keyword>
<dbReference type="SMART" id="SM00836">
    <property type="entry name" value="DALR_1"/>
    <property type="match status" value="1"/>
</dbReference>
<dbReference type="FunFam" id="3.40.50.620:FF:000030">
    <property type="entry name" value="Arginine--tRNA ligase"/>
    <property type="match status" value="1"/>
</dbReference>
<dbReference type="InterPro" id="IPR005148">
    <property type="entry name" value="Arg-tRNA-synth_N"/>
</dbReference>
<evidence type="ECO:0000256" key="5">
    <source>
        <dbReference type="ARBA" id="ARBA00022598"/>
    </source>
</evidence>
<keyword evidence="5 11" id="KW-0436">Ligase</keyword>
<comment type="subcellular location">
    <subcellularLocation>
        <location evidence="1 11">Cytoplasm</location>
    </subcellularLocation>
</comment>
<dbReference type="Pfam" id="PF05746">
    <property type="entry name" value="DALR_1"/>
    <property type="match status" value="1"/>
</dbReference>
<dbReference type="InterPro" id="IPR035684">
    <property type="entry name" value="ArgRS_core"/>
</dbReference>